<dbReference type="GO" id="GO:0019706">
    <property type="term" value="F:protein-cysteine S-palmitoyltransferase activity"/>
    <property type="evidence" value="ECO:0007669"/>
    <property type="project" value="UniProtKB-EC"/>
</dbReference>
<dbReference type="PANTHER" id="PTHR22883:SF43">
    <property type="entry name" value="PALMITOYLTRANSFERASE APP"/>
    <property type="match status" value="1"/>
</dbReference>
<dbReference type="GO" id="GO:0006612">
    <property type="term" value="P:protein targeting to membrane"/>
    <property type="evidence" value="ECO:0007669"/>
    <property type="project" value="TreeGrafter"/>
</dbReference>
<evidence type="ECO:0000256" key="4">
    <source>
        <dbReference type="ARBA" id="ARBA00022989"/>
    </source>
</evidence>
<feature type="domain" description="Palmitoyltransferase DHHC" evidence="12">
    <location>
        <begin position="183"/>
        <end position="327"/>
    </location>
</feature>
<dbReference type="GO" id="GO:0005783">
    <property type="term" value="C:endoplasmic reticulum"/>
    <property type="evidence" value="ECO:0007669"/>
    <property type="project" value="TreeGrafter"/>
</dbReference>
<evidence type="ECO:0000256" key="2">
    <source>
        <dbReference type="ARBA" id="ARBA00022679"/>
    </source>
</evidence>
<keyword evidence="3 10" id="KW-0812">Transmembrane</keyword>
<keyword evidence="15" id="KW-1185">Reference proteome</keyword>
<evidence type="ECO:0000259" key="12">
    <source>
        <dbReference type="Pfam" id="PF01529"/>
    </source>
</evidence>
<evidence type="ECO:0000256" key="8">
    <source>
        <dbReference type="ARBA" id="ARBA00023315"/>
    </source>
</evidence>
<dbReference type="EMBL" id="WVUK01000049">
    <property type="protein sequence ID" value="KAF7495243.1"/>
    <property type="molecule type" value="Genomic_DNA"/>
</dbReference>
<dbReference type="InterPro" id="IPR001594">
    <property type="entry name" value="Palmitoyltrfase_DHHC"/>
</dbReference>
<feature type="transmembrane region" description="Helical" evidence="10">
    <location>
        <begin position="230"/>
        <end position="254"/>
    </location>
</feature>
<reference evidence="13" key="2">
    <citation type="submission" date="2020-01" db="EMBL/GenBank/DDBJ databases">
        <authorList>
            <person name="Korhonen P.K.K."/>
            <person name="Guangxu M.G."/>
            <person name="Wang T.W."/>
            <person name="Stroehlein A.J.S."/>
            <person name="Young N.D."/>
            <person name="Ang C.-S.A."/>
            <person name="Fernando D.W.F."/>
            <person name="Lu H.L."/>
            <person name="Taylor S.T."/>
            <person name="Ehtesham M.E.M."/>
            <person name="Najaraj S.H.N."/>
            <person name="Harsha G.H.G."/>
            <person name="Madugundu A.M."/>
            <person name="Renuse S.R."/>
            <person name="Holt D.H."/>
            <person name="Pandey A.P."/>
            <person name="Papenfuss A.P."/>
            <person name="Gasser R.B.G."/>
            <person name="Fischer K.F."/>
        </authorList>
    </citation>
    <scope>NUCLEOTIDE SEQUENCE</scope>
    <source>
        <strain evidence="13">SSS_KF_BRIS2020</strain>
    </source>
</reference>
<evidence type="ECO:0000313" key="13">
    <source>
        <dbReference type="EMBL" id="KAF7495243.1"/>
    </source>
</evidence>
<keyword evidence="2 10" id="KW-0808">Transferase</keyword>
<comment type="similarity">
    <text evidence="10">Belongs to the DHHC palmitoyltransferase family.</text>
</comment>
<keyword evidence="8 10" id="KW-0012">Acyltransferase</keyword>
<dbReference type="AlphaFoldDB" id="A0A834REG3"/>
<feature type="region of interest" description="Disordered" evidence="11">
    <location>
        <begin position="392"/>
        <end position="427"/>
    </location>
</feature>
<dbReference type="PROSITE" id="PS50216">
    <property type="entry name" value="DHHC"/>
    <property type="match status" value="1"/>
</dbReference>
<evidence type="ECO:0000256" key="1">
    <source>
        <dbReference type="ARBA" id="ARBA00004127"/>
    </source>
</evidence>
<name>A0A834REG3_SARSC</name>
<comment type="catalytic activity">
    <reaction evidence="9 10">
        <text>L-cysteinyl-[protein] + hexadecanoyl-CoA = S-hexadecanoyl-L-cysteinyl-[protein] + CoA</text>
        <dbReference type="Rhea" id="RHEA:36683"/>
        <dbReference type="Rhea" id="RHEA-COMP:10131"/>
        <dbReference type="Rhea" id="RHEA-COMP:11032"/>
        <dbReference type="ChEBI" id="CHEBI:29950"/>
        <dbReference type="ChEBI" id="CHEBI:57287"/>
        <dbReference type="ChEBI" id="CHEBI:57379"/>
        <dbReference type="ChEBI" id="CHEBI:74151"/>
        <dbReference type="EC" id="2.3.1.225"/>
    </reaction>
</comment>
<feature type="compositionally biased region" description="Polar residues" evidence="11">
    <location>
        <begin position="396"/>
        <end position="422"/>
    </location>
</feature>
<keyword evidence="5 10" id="KW-0472">Membrane</keyword>
<evidence type="ECO:0000256" key="9">
    <source>
        <dbReference type="ARBA" id="ARBA00048048"/>
    </source>
</evidence>
<dbReference type="Pfam" id="PF01529">
    <property type="entry name" value="DHHC"/>
    <property type="match status" value="1"/>
</dbReference>
<dbReference type="EC" id="2.3.1.225" evidence="10"/>
<dbReference type="EnsemblMetazoa" id="SSS_5774s_mrna">
    <property type="protein sequence ID" value="KAF7495243.1"/>
    <property type="gene ID" value="SSS_5774"/>
</dbReference>
<reference evidence="14" key="3">
    <citation type="submission" date="2022-06" db="UniProtKB">
        <authorList>
            <consortium name="EnsemblMetazoa"/>
        </authorList>
    </citation>
    <scope>IDENTIFICATION</scope>
</reference>
<keyword evidence="7" id="KW-0449">Lipoprotein</keyword>
<dbReference type="InterPro" id="IPR039859">
    <property type="entry name" value="PFA4/ZDH16/20/ERF2-like"/>
</dbReference>
<comment type="subcellular location">
    <subcellularLocation>
        <location evidence="1">Endomembrane system</location>
        <topology evidence="1">Multi-pass membrane protein</topology>
    </subcellularLocation>
</comment>
<feature type="transmembrane region" description="Helical" evidence="10">
    <location>
        <begin position="292"/>
        <end position="317"/>
    </location>
</feature>
<feature type="transmembrane region" description="Helical" evidence="10">
    <location>
        <begin position="114"/>
        <end position="131"/>
    </location>
</feature>
<gene>
    <name evidence="13" type="ORF">SSS_5774</name>
</gene>
<evidence type="ECO:0000256" key="10">
    <source>
        <dbReference type="RuleBase" id="RU079119"/>
    </source>
</evidence>
<evidence type="ECO:0000313" key="14">
    <source>
        <dbReference type="EnsemblMetazoa" id="KAF7495243.1"/>
    </source>
</evidence>
<proteinExistence type="inferred from homology"/>
<keyword evidence="6" id="KW-0564">Palmitate</keyword>
<comment type="domain">
    <text evidence="10">The DHHC domain is required for palmitoyltransferase activity.</text>
</comment>
<evidence type="ECO:0000256" key="6">
    <source>
        <dbReference type="ARBA" id="ARBA00023139"/>
    </source>
</evidence>
<keyword evidence="4 10" id="KW-1133">Transmembrane helix</keyword>
<dbReference type="Proteomes" id="UP000070412">
    <property type="component" value="Unassembled WGS sequence"/>
</dbReference>
<dbReference type="OrthoDB" id="4096362at2759"/>
<evidence type="ECO:0000256" key="11">
    <source>
        <dbReference type="SAM" id="MobiDB-lite"/>
    </source>
</evidence>
<accession>A0A834REG3</accession>
<evidence type="ECO:0000256" key="5">
    <source>
        <dbReference type="ARBA" id="ARBA00023136"/>
    </source>
</evidence>
<dbReference type="GO" id="GO:0005794">
    <property type="term" value="C:Golgi apparatus"/>
    <property type="evidence" value="ECO:0007669"/>
    <property type="project" value="TreeGrafter"/>
</dbReference>
<organism evidence="13">
    <name type="scientific">Sarcoptes scabiei</name>
    <name type="common">Itch mite</name>
    <name type="synonym">Acarus scabiei</name>
    <dbReference type="NCBI Taxonomy" id="52283"/>
    <lineage>
        <taxon>Eukaryota</taxon>
        <taxon>Metazoa</taxon>
        <taxon>Ecdysozoa</taxon>
        <taxon>Arthropoda</taxon>
        <taxon>Chelicerata</taxon>
        <taxon>Arachnida</taxon>
        <taxon>Acari</taxon>
        <taxon>Acariformes</taxon>
        <taxon>Sarcoptiformes</taxon>
        <taxon>Astigmata</taxon>
        <taxon>Psoroptidia</taxon>
        <taxon>Sarcoptoidea</taxon>
        <taxon>Sarcoptidae</taxon>
        <taxon>Sarcoptinae</taxon>
        <taxon>Sarcoptes</taxon>
    </lineage>
</organism>
<sequence>MNPMLLSNTNPRDSKNVSITLDPIVIDDTIHNSLNKQNSSQDERKLGTTTISSNVHQVPRWKIFPGRNRIFCNGRIIMAKQISVFNCTLALLISTCVAFFCYDCPFLYENISVFIPIVAGFLFIFVLLSLLRTSFTDPGIIPRATLDEAVYIEQQIVPNQSNSPTVRPPPRTKEVIINDQLVKLKYCFTCKIFRPPRASHCSLCDNCVERFDHHCPWVGNCVGKRNYRSFYMFIVSLAFLCIYVFACIITHFILRKLLVKNFRWKSTNCFKLTSVSKTMTLLDAVKQSPVSAGVLVICFISMWSILGLVGFHTYLIMSNLTTNEDIKGSFSKRNNVHNRNPYSKNSIFSNCYTVLCAPLEPSVLHLRSQIRCEENIVHIDQSNQLSQTNTSLTSSIRHPQSQKSFSITDDSTPKMKQNNNILHSDDFNSHRDYDEMINDSKISRQHRSSRIITKNLPKKLPYERHAVHCPNEDNTEAIMDILRAHPSNFKEDRNHLRQSIEYPLIYLNRQREDLVANRKQFI</sequence>
<protein>
    <recommendedName>
        <fullName evidence="10">Palmitoyltransferase</fullName>
        <ecNumber evidence="10">2.3.1.225</ecNumber>
    </recommendedName>
</protein>
<evidence type="ECO:0000313" key="15">
    <source>
        <dbReference type="Proteomes" id="UP000070412"/>
    </source>
</evidence>
<reference evidence="15" key="1">
    <citation type="journal article" date="2020" name="PLoS Negl. Trop. Dis.">
        <title>High-quality nuclear genome for Sarcoptes scabiei-A critical resource for a neglected parasite.</title>
        <authorList>
            <person name="Korhonen P.K."/>
            <person name="Gasser R.B."/>
            <person name="Ma G."/>
            <person name="Wang T."/>
            <person name="Stroehlein A.J."/>
            <person name="Young N.D."/>
            <person name="Ang C.S."/>
            <person name="Fernando D.D."/>
            <person name="Lu H.C."/>
            <person name="Taylor S."/>
            <person name="Reynolds S.L."/>
            <person name="Mofiz E."/>
            <person name="Najaraj S.H."/>
            <person name="Gowda H."/>
            <person name="Madugundu A."/>
            <person name="Renuse S."/>
            <person name="Holt D."/>
            <person name="Pandey A."/>
            <person name="Papenfuss A.T."/>
            <person name="Fischer K."/>
        </authorList>
    </citation>
    <scope>NUCLEOTIDE SEQUENCE [LARGE SCALE GENOMIC DNA]</scope>
</reference>
<evidence type="ECO:0000256" key="3">
    <source>
        <dbReference type="ARBA" id="ARBA00022692"/>
    </source>
</evidence>
<evidence type="ECO:0000256" key="7">
    <source>
        <dbReference type="ARBA" id="ARBA00023288"/>
    </source>
</evidence>
<feature type="transmembrane region" description="Helical" evidence="10">
    <location>
        <begin position="84"/>
        <end position="108"/>
    </location>
</feature>
<dbReference type="PANTHER" id="PTHR22883">
    <property type="entry name" value="ZINC FINGER DHHC DOMAIN CONTAINING PROTEIN"/>
    <property type="match status" value="1"/>
</dbReference>